<keyword evidence="3" id="KW-0378">Hydrolase</keyword>
<keyword evidence="6" id="KW-1185">Reference proteome</keyword>
<reference evidence="5 6" key="1">
    <citation type="submission" date="2011-11" db="EMBL/GenBank/DDBJ databases">
        <title>Whole genome shotgun sequence of Gordonia amarae NBRC 15530.</title>
        <authorList>
            <person name="Takarada H."/>
            <person name="Hosoyama A."/>
            <person name="Tsuchikane K."/>
            <person name="Katsumata H."/>
            <person name="Yamazaki S."/>
            <person name="Fujita N."/>
        </authorList>
    </citation>
    <scope>NUCLEOTIDE SEQUENCE [LARGE SCALE GENOMIC DNA]</scope>
    <source>
        <strain evidence="5 6">NBRC 15530</strain>
    </source>
</reference>
<accession>G7GP31</accession>
<organism evidence="5 6">
    <name type="scientific">Gordonia amarae NBRC 15530</name>
    <dbReference type="NCBI Taxonomy" id="1075090"/>
    <lineage>
        <taxon>Bacteria</taxon>
        <taxon>Bacillati</taxon>
        <taxon>Actinomycetota</taxon>
        <taxon>Actinomycetes</taxon>
        <taxon>Mycobacteriales</taxon>
        <taxon>Gordoniaceae</taxon>
        <taxon>Gordonia</taxon>
    </lineage>
</organism>
<dbReference type="GO" id="GO:0003860">
    <property type="term" value="F:3-hydroxyisobutyryl-CoA hydrolase activity"/>
    <property type="evidence" value="ECO:0007669"/>
    <property type="project" value="UniProtKB-EC"/>
</dbReference>
<dbReference type="PANTHER" id="PTHR43176">
    <property type="entry name" value="3-HYDROXYISOBUTYRYL-COA HYDROLASE-RELATED"/>
    <property type="match status" value="1"/>
</dbReference>
<dbReference type="STRING" id="1075090.GOAMR_34_00220"/>
<comment type="caution">
    <text evidence="5">The sequence shown here is derived from an EMBL/GenBank/DDBJ whole genome shotgun (WGS) entry which is preliminary data.</text>
</comment>
<dbReference type="AlphaFoldDB" id="G7GP31"/>
<feature type="domain" description="Enoyl-CoA hydratase/isomerase" evidence="4">
    <location>
        <begin position="27"/>
        <end position="344"/>
    </location>
</feature>
<dbReference type="GO" id="GO:0006574">
    <property type="term" value="P:L-valine catabolic process"/>
    <property type="evidence" value="ECO:0007669"/>
    <property type="project" value="TreeGrafter"/>
</dbReference>
<dbReference type="PANTHER" id="PTHR43176:SF3">
    <property type="entry name" value="3-HYDROXYISOBUTYRYL-COA HYDROLASE, MITOCHONDRIAL"/>
    <property type="match status" value="1"/>
</dbReference>
<evidence type="ECO:0000256" key="3">
    <source>
        <dbReference type="ARBA" id="ARBA00022801"/>
    </source>
</evidence>
<protein>
    <recommendedName>
        <fullName evidence="2">3-hydroxyisobutyryl-CoA hydrolase</fullName>
        <ecNumber evidence="2">3.1.2.4</ecNumber>
    </recommendedName>
</protein>
<dbReference type="EMBL" id="BAED01000034">
    <property type="protein sequence ID" value="GAB05356.1"/>
    <property type="molecule type" value="Genomic_DNA"/>
</dbReference>
<evidence type="ECO:0000313" key="5">
    <source>
        <dbReference type="EMBL" id="GAB05356.1"/>
    </source>
</evidence>
<dbReference type="NCBIfam" id="NF004127">
    <property type="entry name" value="PRK05617.1"/>
    <property type="match status" value="1"/>
</dbReference>
<dbReference type="EC" id="3.1.2.4" evidence="2"/>
<evidence type="ECO:0000259" key="4">
    <source>
        <dbReference type="Pfam" id="PF16113"/>
    </source>
</evidence>
<proteinExistence type="predicted"/>
<dbReference type="eggNOG" id="COG1024">
    <property type="taxonomic scope" value="Bacteria"/>
</dbReference>
<name>G7GP31_9ACTN</name>
<evidence type="ECO:0000313" key="6">
    <source>
        <dbReference type="Proteomes" id="UP000006023"/>
    </source>
</evidence>
<dbReference type="InterPro" id="IPR029045">
    <property type="entry name" value="ClpP/crotonase-like_dom_sf"/>
</dbReference>
<dbReference type="InterPro" id="IPR032259">
    <property type="entry name" value="HIBYL-CoA-H"/>
</dbReference>
<comment type="catalytic activity">
    <reaction evidence="1">
        <text>3-hydroxy-2-methylpropanoyl-CoA + H2O = 3-hydroxy-2-methylpropanoate + CoA + H(+)</text>
        <dbReference type="Rhea" id="RHEA:20888"/>
        <dbReference type="ChEBI" id="CHEBI:11805"/>
        <dbReference type="ChEBI" id="CHEBI:15377"/>
        <dbReference type="ChEBI" id="CHEBI:15378"/>
        <dbReference type="ChEBI" id="CHEBI:57287"/>
        <dbReference type="ChEBI" id="CHEBI:57340"/>
        <dbReference type="EC" id="3.1.2.4"/>
    </reaction>
</comment>
<gene>
    <name evidence="5" type="ORF">GOAMR_34_00220</name>
</gene>
<dbReference type="Gene3D" id="3.90.226.10">
    <property type="entry name" value="2-enoyl-CoA Hydratase, Chain A, domain 1"/>
    <property type="match status" value="1"/>
</dbReference>
<dbReference type="Pfam" id="PF16113">
    <property type="entry name" value="ECH_2"/>
    <property type="match status" value="1"/>
</dbReference>
<dbReference type="Proteomes" id="UP000006023">
    <property type="component" value="Unassembled WGS sequence"/>
</dbReference>
<dbReference type="CDD" id="cd06558">
    <property type="entry name" value="crotonase-like"/>
    <property type="match status" value="1"/>
</dbReference>
<evidence type="ECO:0000256" key="1">
    <source>
        <dbReference type="ARBA" id="ARBA00001709"/>
    </source>
</evidence>
<sequence>MAEEVRVGFASVMGMSFIRTNVADGVGEIILDRPKALNALDQSMIDEMHQTLLTWGDDDSIETVLVTSAHERAFCAGGDIRAIRQHALDGDAEAIETYFTAEYRLDQLVAEYPKPYVALIDGAAMGGGLGISVHGEIRVVTENALIAMPETAIGFFPDIGATYFLPRLPEGVGLWLGLTGARLRGADAVAVGLATHHVKAADLPALAGDIRAGVSLGEALRPRSAPVETDLPLRRIAEYFSDSDINALVGGLQGAVGDDWAQDMVGLLGNASPTSLWVTAALLEAGRTSSLAECLDRELRVGARVCATPDFAEGVRAVLVDKDRNPAFTPATIDAVDPAEVRRLVGD</sequence>
<evidence type="ECO:0000256" key="2">
    <source>
        <dbReference type="ARBA" id="ARBA00011915"/>
    </source>
</evidence>
<dbReference type="SUPFAM" id="SSF52096">
    <property type="entry name" value="ClpP/crotonase"/>
    <property type="match status" value="1"/>
</dbReference>
<dbReference type="InterPro" id="IPR045004">
    <property type="entry name" value="ECH_dom"/>
</dbReference>